<proteinExistence type="predicted"/>
<evidence type="ECO:0000313" key="3">
    <source>
        <dbReference type="Proteomes" id="UP001558652"/>
    </source>
</evidence>
<feature type="region of interest" description="Disordered" evidence="1">
    <location>
        <begin position="42"/>
        <end position="64"/>
    </location>
</feature>
<evidence type="ECO:0000313" key="2">
    <source>
        <dbReference type="EMBL" id="KAL1123556.1"/>
    </source>
</evidence>
<comment type="caution">
    <text evidence="2">The sequence shown here is derived from an EMBL/GenBank/DDBJ whole genome shotgun (WGS) entry which is preliminary data.</text>
</comment>
<dbReference type="AlphaFoldDB" id="A0ABD0Y856"/>
<dbReference type="Proteomes" id="UP001558652">
    <property type="component" value="Unassembled WGS sequence"/>
</dbReference>
<feature type="region of interest" description="Disordered" evidence="1">
    <location>
        <begin position="1"/>
        <end position="22"/>
    </location>
</feature>
<evidence type="ECO:0000256" key="1">
    <source>
        <dbReference type="SAM" id="MobiDB-lite"/>
    </source>
</evidence>
<gene>
    <name evidence="2" type="ORF">AAG570_002633</name>
</gene>
<dbReference type="EMBL" id="JBFDAA010000012">
    <property type="protein sequence ID" value="KAL1123556.1"/>
    <property type="molecule type" value="Genomic_DNA"/>
</dbReference>
<protein>
    <submittedName>
        <fullName evidence="2">Uncharacterized protein</fullName>
    </submittedName>
</protein>
<accession>A0ABD0Y856</accession>
<name>A0ABD0Y856_9HEMI</name>
<reference evidence="2 3" key="1">
    <citation type="submission" date="2024-07" db="EMBL/GenBank/DDBJ databases">
        <title>Chromosome-level genome assembly of the water stick insect Ranatra chinensis (Heteroptera: Nepidae).</title>
        <authorList>
            <person name="Liu X."/>
        </authorList>
    </citation>
    <scope>NUCLEOTIDE SEQUENCE [LARGE SCALE GENOMIC DNA]</scope>
    <source>
        <strain evidence="2">Cailab_2021Rc</strain>
        <tissue evidence="2">Muscle</tissue>
    </source>
</reference>
<organism evidence="2 3">
    <name type="scientific">Ranatra chinensis</name>
    <dbReference type="NCBI Taxonomy" id="642074"/>
    <lineage>
        <taxon>Eukaryota</taxon>
        <taxon>Metazoa</taxon>
        <taxon>Ecdysozoa</taxon>
        <taxon>Arthropoda</taxon>
        <taxon>Hexapoda</taxon>
        <taxon>Insecta</taxon>
        <taxon>Pterygota</taxon>
        <taxon>Neoptera</taxon>
        <taxon>Paraneoptera</taxon>
        <taxon>Hemiptera</taxon>
        <taxon>Heteroptera</taxon>
        <taxon>Panheteroptera</taxon>
        <taxon>Nepomorpha</taxon>
        <taxon>Nepidae</taxon>
        <taxon>Ranatrinae</taxon>
        <taxon>Ranatra</taxon>
    </lineage>
</organism>
<feature type="region of interest" description="Disordered" evidence="1">
    <location>
        <begin position="164"/>
        <end position="209"/>
    </location>
</feature>
<feature type="compositionally biased region" description="Basic and acidic residues" evidence="1">
    <location>
        <begin position="13"/>
        <end position="22"/>
    </location>
</feature>
<keyword evidence="3" id="KW-1185">Reference proteome</keyword>
<sequence>MASKRRNTSYQNKKQETTEIEGRMWRLQQSGKTRALCRSRIYRRGGGDTPRRRPYTLRVSPGGRTDSNEECRLMLSGGFNAGACRPPLGTQAPICIYIGPQVQVYWGGWVGGSAGGRDPATGAHGDFWLLGVPPGPVRPSLADLGTPGSPGTSMSMATLARTPTRRGPAAHSHSSLQTVLHTRPPGSWITGVRHGPRSREPPSHLHLPV</sequence>